<evidence type="ECO:0000256" key="2">
    <source>
        <dbReference type="ARBA" id="ARBA00023002"/>
    </source>
</evidence>
<evidence type="ECO:0000313" key="8">
    <source>
        <dbReference type="Proteomes" id="UP000292445"/>
    </source>
</evidence>
<dbReference type="GO" id="GO:0016616">
    <property type="term" value="F:oxidoreductase activity, acting on the CH-OH group of donors, NAD or NADP as acceptor"/>
    <property type="evidence" value="ECO:0007669"/>
    <property type="project" value="InterPro"/>
</dbReference>
<evidence type="ECO:0000313" key="7">
    <source>
        <dbReference type="EMBL" id="RZS84189.1"/>
    </source>
</evidence>
<comment type="caution">
    <text evidence="7">The sequence shown here is derived from an EMBL/GenBank/DDBJ whole genome shotgun (WGS) entry which is preliminary data.</text>
</comment>
<accession>A0A4Q7NH50</accession>
<feature type="domain" description="D-isomer specific 2-hydroxyacid dehydrogenase catalytic" evidence="5">
    <location>
        <begin position="45"/>
        <end position="312"/>
    </location>
</feature>
<organism evidence="7 8">
    <name type="scientific">Pigmentiphaga kullae</name>
    <dbReference type="NCBI Taxonomy" id="151784"/>
    <lineage>
        <taxon>Bacteria</taxon>
        <taxon>Pseudomonadati</taxon>
        <taxon>Pseudomonadota</taxon>
        <taxon>Betaproteobacteria</taxon>
        <taxon>Burkholderiales</taxon>
        <taxon>Alcaligenaceae</taxon>
        <taxon>Pigmentiphaga</taxon>
    </lineage>
</organism>
<dbReference type="InterPro" id="IPR006140">
    <property type="entry name" value="D-isomer_DH_NAD-bd"/>
</dbReference>
<dbReference type="AlphaFoldDB" id="A0A4Q7NH50"/>
<dbReference type="SUPFAM" id="SSF52283">
    <property type="entry name" value="Formate/glycerate dehydrogenase catalytic domain-like"/>
    <property type="match status" value="1"/>
</dbReference>
<reference evidence="7 8" key="1">
    <citation type="submission" date="2019-02" db="EMBL/GenBank/DDBJ databases">
        <title>Genomic Encyclopedia of Type Strains, Phase IV (KMG-IV): sequencing the most valuable type-strain genomes for metagenomic binning, comparative biology and taxonomic classification.</title>
        <authorList>
            <person name="Goeker M."/>
        </authorList>
    </citation>
    <scope>NUCLEOTIDE SEQUENCE [LARGE SCALE GENOMIC DNA]</scope>
    <source>
        <strain evidence="7 8">K24</strain>
    </source>
</reference>
<dbReference type="InterPro" id="IPR036291">
    <property type="entry name" value="NAD(P)-bd_dom_sf"/>
</dbReference>
<sequence>MTFRIVVLDDYSDMFRSAPRIGELADCGITVCREAIDDPLARAGLLANADAVILTQQRSAFPRALIERLPRLRLIGQTGSRTCHIDLGACAERGIVVATGGPGITYPTAELTWALILAAQRHLPYEIRRLKQGQWLSTAGISLRGATLGIYAYGKVGRQVAEIGRAFGMRVVCWGRETSTARARQDGFEVAADRATFFGQSDVLSLHLPLSEETRGIVTAGDLAGMKPDALLVNTSRAALVDEYVLIDALRRGRPGRAAIDVHYREPVSDGGHPLLRMDNVLCTPHLGYATTDNLHLLYDGAIGQVRAFLDGQRVS</sequence>
<dbReference type="InterPro" id="IPR006139">
    <property type="entry name" value="D-isomer_2_OHA_DH_cat_dom"/>
</dbReference>
<dbReference type="Pfam" id="PF00389">
    <property type="entry name" value="2-Hacid_dh"/>
    <property type="match status" value="1"/>
</dbReference>
<keyword evidence="8" id="KW-1185">Reference proteome</keyword>
<proteinExistence type="inferred from homology"/>
<dbReference type="OrthoDB" id="9805416at2"/>
<protein>
    <submittedName>
        <fullName evidence="7">D-3-phosphoglycerate dehydrogenase</fullName>
    </submittedName>
</protein>
<evidence type="ECO:0000259" key="6">
    <source>
        <dbReference type="Pfam" id="PF02826"/>
    </source>
</evidence>
<dbReference type="Pfam" id="PF02826">
    <property type="entry name" value="2-Hacid_dh_C"/>
    <property type="match status" value="1"/>
</dbReference>
<dbReference type="PANTHER" id="PTHR42789:SF1">
    <property type="entry name" value="D-ISOMER SPECIFIC 2-HYDROXYACID DEHYDROGENASE FAMILY PROTEIN (AFU_ORTHOLOGUE AFUA_6G10090)"/>
    <property type="match status" value="1"/>
</dbReference>
<gene>
    <name evidence="7" type="ORF">EV675_0193</name>
</gene>
<dbReference type="Gene3D" id="3.40.50.720">
    <property type="entry name" value="NAD(P)-binding Rossmann-like Domain"/>
    <property type="match status" value="2"/>
</dbReference>
<dbReference type="GO" id="GO:0051287">
    <property type="term" value="F:NAD binding"/>
    <property type="evidence" value="ECO:0007669"/>
    <property type="project" value="InterPro"/>
</dbReference>
<dbReference type="Proteomes" id="UP000292445">
    <property type="component" value="Unassembled WGS sequence"/>
</dbReference>
<name>A0A4Q7NH50_9BURK</name>
<evidence type="ECO:0000256" key="3">
    <source>
        <dbReference type="ARBA" id="ARBA00023027"/>
    </source>
</evidence>
<dbReference type="SUPFAM" id="SSF51735">
    <property type="entry name" value="NAD(P)-binding Rossmann-fold domains"/>
    <property type="match status" value="1"/>
</dbReference>
<dbReference type="InterPro" id="IPR050857">
    <property type="entry name" value="D-2-hydroxyacid_DH"/>
</dbReference>
<comment type="similarity">
    <text evidence="1 4">Belongs to the D-isomer specific 2-hydroxyacid dehydrogenase family.</text>
</comment>
<dbReference type="EMBL" id="SGXC01000001">
    <property type="protein sequence ID" value="RZS84189.1"/>
    <property type="molecule type" value="Genomic_DNA"/>
</dbReference>
<dbReference type="RefSeq" id="WP_130355576.1">
    <property type="nucleotide sequence ID" value="NZ_SGXC01000001.1"/>
</dbReference>
<keyword evidence="2 4" id="KW-0560">Oxidoreductase</keyword>
<feature type="domain" description="D-isomer specific 2-hydroxyacid dehydrogenase NAD-binding" evidence="6">
    <location>
        <begin position="114"/>
        <end position="288"/>
    </location>
</feature>
<dbReference type="CDD" id="cd12169">
    <property type="entry name" value="PGDH_like_1"/>
    <property type="match status" value="1"/>
</dbReference>
<dbReference type="PANTHER" id="PTHR42789">
    <property type="entry name" value="D-ISOMER SPECIFIC 2-HYDROXYACID DEHYDROGENASE FAMILY PROTEIN (AFU_ORTHOLOGUE AFUA_6G10090)"/>
    <property type="match status" value="1"/>
</dbReference>
<evidence type="ECO:0000256" key="1">
    <source>
        <dbReference type="ARBA" id="ARBA00005854"/>
    </source>
</evidence>
<evidence type="ECO:0000259" key="5">
    <source>
        <dbReference type="Pfam" id="PF00389"/>
    </source>
</evidence>
<evidence type="ECO:0000256" key="4">
    <source>
        <dbReference type="RuleBase" id="RU003719"/>
    </source>
</evidence>
<keyword evidence="3" id="KW-0520">NAD</keyword>